<keyword evidence="2" id="KW-1185">Reference proteome</keyword>
<sequence length="1815" mass="201852">MSFLKVSQAIGCQVDDAAPDLVAIHGIHGTSTNTWTRSGNENYDSSWLHTLAGVPNPRVMFFEWSDWLSEGRGFCRQGIRNQAMILLDSLADSRNKAFPDGRPIIFVGHDIGGVLIKEALVLAAFLGGRYKQIFLSVNALIFFACPHSCGNVGRTRTAMRRLLALQPLKINPLSVEDSTSLANGITSMVTDINHNFVDTKIYLRSTVLDIISTAGSLEKKIFETSDVTFGVPFSVCQRRIESHLSHLALTKDMDLSLVELVVSQAFEGRIANFHGALLSQANQQHPIPHVSCKLTSDFMRQIIGNHTSMRDWLAQRKKDMVWIWDAKSAGQTASTMFSSIIETFPHQNNNVYFYYEFDHFESTLKTVESMLSTFLAGVLNRWPIMRKQICEEPAGHFASGMHQMWHQLDLVHLLHDVLLAIDSISKMREKMINLVLVNLDHRIEGYEGLLQSFNNVATDIPFKVVIISEELPPRAIPSVSIGSHKSRMGQEFRVFDLETFTTSKASESVDATAEAHDSITNYDARPHCLSSDVIILIQGAPHLYDYAEELDYLFSQCGQDIDLRRMLVDSFRYNKPHERLDVRAEIIRLSPPTIERVFHHALSSVSIGSETASQVILQLAVYSFRKLKLAELDDLINTHLLGQVAVDRSPSSDLSTSLNTLFGPLLKTDGINIIFGHPLLRQYLMDKDSTGVNNDTYQKAHHSIARICLAYVFSTNGRNSILKYMDSAQAYTRLRLDFASYAIRYLPSHLEACGKGWEETFQHVIAEELPLRLCSKAYWMQSNPITRAHKEPASSLAFFAEYGAFGMLQRTIAAINGTPFFIADCLLALECAARARSKNAVIVDELLKQLAGNLQSLHKETLSIATLAAIDRGSTEIAKKLLKVTLSIEGPFEQQDMLLHRATLLGHVDVVELLIDTSAQLSDLNIPTKNGKTLLHTSCLGGHLDMVKTFVHMKCNLGDQDDAQHTALDLSCHYGDEVIARYLFEEAIEQRKVAVLSGLESGNEGSQILQSSMEVAACRGYSHVLESLLDKVDALPGVSIVNTTPIASISARQGRISCLARSLLSKNIDYNLLELEVSEAIKRLDVPVLISLLGIRGFPKKESIAKLFDKTIDTWSRETDESTAQIYQLLYENARENLSDTEYINISSRGFWDAARSGILKEGVLSVAIKNGADINAKQTSGFYSDQTPLYQAAYSGNKSLVECFLANGANPNIACGGRGWTVGHAAYDSVTIIQALKKNENFDLDARDNCGATALYYAAKWGLVDVVKEILKAEVGLDFRVSEPDEPENITALFRAFTYGRFEVAALLIEAGADCSSLRSVLGDDRLRPLHWCVRRNDAASLRAFLLCNVGIDVAAKDSDGNTALHCINWKTSLSVIRLLVNHNAPLEVTNDWYQTPLCIAAMENNLTASDFLISRGANINIEAGRRGGPLHRACKFGYLSMVKLLCENGADVNLADPSAAGTPLQAACQREEDENKDAIISYLVNDRGADINRPSNWWGGSFFVASGACSLDVMKLFLSNGAAVEARDKISRQPIHFALHKSLEHTKLLCEEHGADLTSKDVMQRTALHYAVVSGKVELVQYVLDKHPEQLQARDIDGWTPLMWSVRPCTEWSDTSEIFPVIKTLLEYSDSKYSSTQKLAIGDGLQEDIKWTALTLARYHNQGENIIELLTPTEQDIEATNEREFWRNKNNTEVEASAHFEGFCDACLMDLIGVYYSCVACSIYDFRLCFKCFRHKDKLHEYHDFTACGMESDDSDNELDSGSLDKDDNQDEVRGGEDIEENRDSDNHSVELQEGSRGGQASSEGSEFERVAN</sequence>
<protein>
    <submittedName>
        <fullName evidence="1">Ankyrin repeat-containing domain protein</fullName>
    </submittedName>
</protein>
<name>A0ACC0D018_9PEZI</name>
<organism evidence="1 2">
    <name type="scientific">Hypoxylon rubiginosum</name>
    <dbReference type="NCBI Taxonomy" id="110542"/>
    <lineage>
        <taxon>Eukaryota</taxon>
        <taxon>Fungi</taxon>
        <taxon>Dikarya</taxon>
        <taxon>Ascomycota</taxon>
        <taxon>Pezizomycotina</taxon>
        <taxon>Sordariomycetes</taxon>
        <taxon>Xylariomycetidae</taxon>
        <taxon>Xylariales</taxon>
        <taxon>Hypoxylaceae</taxon>
        <taxon>Hypoxylon</taxon>
    </lineage>
</organism>
<gene>
    <name evidence="1" type="ORF">F4821DRAFT_239141</name>
</gene>
<dbReference type="Proteomes" id="UP001497680">
    <property type="component" value="Unassembled WGS sequence"/>
</dbReference>
<accession>A0ACC0D018</accession>
<dbReference type="EMBL" id="MU394319">
    <property type="protein sequence ID" value="KAI6086021.1"/>
    <property type="molecule type" value="Genomic_DNA"/>
</dbReference>
<proteinExistence type="predicted"/>
<comment type="caution">
    <text evidence="1">The sequence shown here is derived from an EMBL/GenBank/DDBJ whole genome shotgun (WGS) entry which is preliminary data.</text>
</comment>
<reference evidence="1 2" key="1">
    <citation type="journal article" date="2022" name="New Phytol.">
        <title>Ecological generalism drives hyperdiversity of secondary metabolite gene clusters in xylarialean endophytes.</title>
        <authorList>
            <person name="Franco M.E.E."/>
            <person name="Wisecaver J.H."/>
            <person name="Arnold A.E."/>
            <person name="Ju Y.M."/>
            <person name="Slot J.C."/>
            <person name="Ahrendt S."/>
            <person name="Moore L.P."/>
            <person name="Eastman K.E."/>
            <person name="Scott K."/>
            <person name="Konkel Z."/>
            <person name="Mondo S.J."/>
            <person name="Kuo A."/>
            <person name="Hayes R.D."/>
            <person name="Haridas S."/>
            <person name="Andreopoulos B."/>
            <person name="Riley R."/>
            <person name="LaButti K."/>
            <person name="Pangilinan J."/>
            <person name="Lipzen A."/>
            <person name="Amirebrahimi M."/>
            <person name="Yan J."/>
            <person name="Adam C."/>
            <person name="Keymanesh K."/>
            <person name="Ng V."/>
            <person name="Louie K."/>
            <person name="Northen T."/>
            <person name="Drula E."/>
            <person name="Henrissat B."/>
            <person name="Hsieh H.M."/>
            <person name="Youens-Clark K."/>
            <person name="Lutzoni F."/>
            <person name="Miadlikowska J."/>
            <person name="Eastwood D.C."/>
            <person name="Hamelin R.C."/>
            <person name="Grigoriev I.V."/>
            <person name="U'Ren J.M."/>
        </authorList>
    </citation>
    <scope>NUCLEOTIDE SEQUENCE [LARGE SCALE GENOMIC DNA]</scope>
    <source>
        <strain evidence="1 2">ER1909</strain>
    </source>
</reference>
<evidence type="ECO:0000313" key="2">
    <source>
        <dbReference type="Proteomes" id="UP001497680"/>
    </source>
</evidence>
<evidence type="ECO:0000313" key="1">
    <source>
        <dbReference type="EMBL" id="KAI6086021.1"/>
    </source>
</evidence>